<evidence type="ECO:0000256" key="1">
    <source>
        <dbReference type="SAM" id="SignalP"/>
    </source>
</evidence>
<accession>A0A848GIT4</accession>
<protein>
    <submittedName>
        <fullName evidence="2">Uncharacterized protein</fullName>
    </submittedName>
</protein>
<keyword evidence="3" id="KW-1185">Reference proteome</keyword>
<dbReference type="EMBL" id="JABBGC010000001">
    <property type="protein sequence ID" value="NML38166.1"/>
    <property type="molecule type" value="Genomic_DNA"/>
</dbReference>
<organism evidence="2 3">
    <name type="scientific">Chitinophaga fulva</name>
    <dbReference type="NCBI Taxonomy" id="2728842"/>
    <lineage>
        <taxon>Bacteria</taxon>
        <taxon>Pseudomonadati</taxon>
        <taxon>Bacteroidota</taxon>
        <taxon>Chitinophagia</taxon>
        <taxon>Chitinophagales</taxon>
        <taxon>Chitinophagaceae</taxon>
        <taxon>Chitinophaga</taxon>
    </lineage>
</organism>
<sequence>MVIKKIITLVTACTLTTGLFAQCDFNTAYFKIHIDGKGWITSMKNTTVTPNREFSPADKPSPLMSLYNSQQKVSYQPIKATYNKGDKTLLLSYANGSVAKIAILPQEKYFKLTLQSLAPRNGIDVIQWGAYHTNITNLFGEIIGVSRDTSRAVNYAIGMFALNDNTLGGTAETIADAAPFQYIIHSPDAKRYPLPDSLHEGQVFSLGGDGVSDVAFYAHKEPYYRIMYGNAASVDAKGRISIIYQSRDRSFEREVNYSLIPNMPANIPNHIQVQPLPGVDYIGSSIALWGSPDSTALLDVVQRIVLSEQLPYPTINGRWVKDPAAYVPDAITSGNLYDSIISYTARLGFKTISLYDQGFLRPDRGNSGYIDGKNFEKQPIHLTAGNVSHKTFADMAAKHGVTIGRTTITNALAPGTLDASPVPSDSLCYQQRRLLMTALSPTDTIIVVDDPKHLEEIASWEGHCANLNMIKIGKELIHYLGVSDKAPYRLLNVKRGYWHTQPASHQVRDTVYKLQVTINYGYDGIIPNMQLQDEIAAYYADVCHLNGLRYYDLDGQEFLFNNGHGYYSAKRFFRKMFERAAKLGLPSIRFTGATLSEGSWHYQSIWNVGGGKNLYDADTREWGSTTSQGKDLRDVTYANFFPVGMGGNFPIKAHSTAIQYEHIQAISVGVGTTYSLYLNQKDVESCPQKNEIFKTIRTWEDARAANAFPRWVRTELAKPSMSFHLEAVDANTWNLYKTNRDGSGKKLFVRLTRARGY</sequence>
<comment type="caution">
    <text evidence="2">The sequence shown here is derived from an EMBL/GenBank/DDBJ whole genome shotgun (WGS) entry which is preliminary data.</text>
</comment>
<feature type="signal peptide" evidence="1">
    <location>
        <begin position="1"/>
        <end position="21"/>
    </location>
</feature>
<gene>
    <name evidence="2" type="ORF">HHL17_13250</name>
</gene>
<name>A0A848GIT4_9BACT</name>
<evidence type="ECO:0000313" key="2">
    <source>
        <dbReference type="EMBL" id="NML38166.1"/>
    </source>
</evidence>
<proteinExistence type="predicted"/>
<feature type="chain" id="PRO_5032786286" evidence="1">
    <location>
        <begin position="22"/>
        <end position="757"/>
    </location>
</feature>
<evidence type="ECO:0000313" key="3">
    <source>
        <dbReference type="Proteomes" id="UP000583266"/>
    </source>
</evidence>
<keyword evidence="1" id="KW-0732">Signal</keyword>
<dbReference type="RefSeq" id="WP_169225188.1">
    <property type="nucleotide sequence ID" value="NZ_JABBGC010000001.1"/>
</dbReference>
<reference evidence="2 3" key="1">
    <citation type="submission" date="2020-04" db="EMBL/GenBank/DDBJ databases">
        <title>Chitinophaga sp. G-6-1-13 sp. nov., isolated from soil.</title>
        <authorList>
            <person name="Dahal R.H."/>
            <person name="Chaudhary D.K."/>
        </authorList>
    </citation>
    <scope>NUCLEOTIDE SEQUENCE [LARGE SCALE GENOMIC DNA]</scope>
    <source>
        <strain evidence="2 3">G-6-1-13</strain>
    </source>
</reference>
<dbReference type="AlphaFoldDB" id="A0A848GIT4"/>
<dbReference type="Proteomes" id="UP000583266">
    <property type="component" value="Unassembled WGS sequence"/>
</dbReference>